<name>A0A9X2HH91_9MICC</name>
<dbReference type="Proteomes" id="UP001139502">
    <property type="component" value="Unassembled WGS sequence"/>
</dbReference>
<comment type="caution">
    <text evidence="1">The sequence shown here is derived from an EMBL/GenBank/DDBJ whole genome shotgun (WGS) entry which is preliminary data.</text>
</comment>
<dbReference type="EMBL" id="JANAFB010000082">
    <property type="protein sequence ID" value="MCP3427324.1"/>
    <property type="molecule type" value="Genomic_DNA"/>
</dbReference>
<sequence length="52" mass="5697">MTSTTPAYPPRLEQGRIRASAAVLTTLAEVLQLDEDQRTYLFSLAGKTSTRA</sequence>
<feature type="non-terminal residue" evidence="1">
    <location>
        <position position="52"/>
    </location>
</feature>
<proteinExistence type="predicted"/>
<evidence type="ECO:0000313" key="2">
    <source>
        <dbReference type="Proteomes" id="UP001139502"/>
    </source>
</evidence>
<accession>A0A9X2HH91</accession>
<dbReference type="AlphaFoldDB" id="A0A9X2HH91"/>
<gene>
    <name evidence="1" type="ORF">NBM05_15250</name>
</gene>
<evidence type="ECO:0000313" key="1">
    <source>
        <dbReference type="EMBL" id="MCP3427324.1"/>
    </source>
</evidence>
<protein>
    <submittedName>
        <fullName evidence="1">Transcriptional regulator</fullName>
    </submittedName>
</protein>
<reference evidence="1" key="1">
    <citation type="submission" date="2022-06" db="EMBL/GenBank/DDBJ databases">
        <title>Rothia sp. isolated from sandalwood seedling.</title>
        <authorList>
            <person name="Tuikhar N."/>
            <person name="Kirdat K."/>
            <person name="Thorat V."/>
            <person name="Swetha P."/>
            <person name="Padma S."/>
            <person name="Sundararaj R."/>
            <person name="Yadav A."/>
        </authorList>
    </citation>
    <scope>NUCLEOTIDE SEQUENCE</scope>
    <source>
        <strain evidence="1">AR01</strain>
    </source>
</reference>
<organism evidence="1 2">
    <name type="scientific">Rothia santali</name>
    <dbReference type="NCBI Taxonomy" id="2949643"/>
    <lineage>
        <taxon>Bacteria</taxon>
        <taxon>Bacillati</taxon>
        <taxon>Actinomycetota</taxon>
        <taxon>Actinomycetes</taxon>
        <taxon>Micrococcales</taxon>
        <taxon>Micrococcaceae</taxon>
        <taxon>Rothia</taxon>
    </lineage>
</organism>
<keyword evidence="2" id="KW-1185">Reference proteome</keyword>